<reference evidence="2" key="1">
    <citation type="submission" date="2017-04" db="EMBL/GenBank/DDBJ databases">
        <title>Function of individual gut microbiota members based on whole genome sequencing of pure cultures obtained from chicken caecum.</title>
        <authorList>
            <person name="Medvecky M."/>
            <person name="Cejkova D."/>
            <person name="Polansky O."/>
            <person name="Karasova D."/>
            <person name="Kubasova T."/>
            <person name="Cizek A."/>
            <person name="Rychlik I."/>
        </authorList>
    </citation>
    <scope>NUCLEOTIDE SEQUENCE [LARGE SCALE GENOMIC DNA]</scope>
    <source>
        <strain evidence="2">An67</strain>
    </source>
</reference>
<dbReference type="EMBL" id="NFHS01000002">
    <property type="protein sequence ID" value="OUN56134.1"/>
    <property type="molecule type" value="Genomic_DNA"/>
</dbReference>
<evidence type="ECO:0000313" key="1">
    <source>
        <dbReference type="EMBL" id="OUN56134.1"/>
    </source>
</evidence>
<sequence length="86" mass="9800">MRNEAMTIGVTPSQAAKQRWLNSFAMTAFYTYIDRIGDSLKKAGKDKTGKSLREAIREYKNLINYLNDGSIEVTVTLRQKPDSLNR</sequence>
<organism evidence="1 2">
    <name type="scientific">Bacteroides uniformis</name>
    <dbReference type="NCBI Taxonomy" id="820"/>
    <lineage>
        <taxon>Bacteria</taxon>
        <taxon>Pseudomonadati</taxon>
        <taxon>Bacteroidota</taxon>
        <taxon>Bacteroidia</taxon>
        <taxon>Bacteroidales</taxon>
        <taxon>Bacteroidaceae</taxon>
        <taxon>Bacteroides</taxon>
    </lineage>
</organism>
<evidence type="ECO:0000313" key="2">
    <source>
        <dbReference type="Proteomes" id="UP000196329"/>
    </source>
</evidence>
<comment type="caution">
    <text evidence="1">The sequence shown here is derived from an EMBL/GenBank/DDBJ whole genome shotgun (WGS) entry which is preliminary data.</text>
</comment>
<dbReference type="RefSeq" id="WP_087332205.1">
    <property type="nucleotide sequence ID" value="NZ_NFHS01000002.1"/>
</dbReference>
<dbReference type="Proteomes" id="UP000196329">
    <property type="component" value="Unassembled WGS sequence"/>
</dbReference>
<accession>A0A1Y3V4Y7</accession>
<name>A0A1Y3V4Y7_BACUN</name>
<proteinExistence type="predicted"/>
<dbReference type="AlphaFoldDB" id="A0A1Y3V4Y7"/>
<protein>
    <submittedName>
        <fullName evidence="1">Uncharacterized protein</fullName>
    </submittedName>
</protein>
<gene>
    <name evidence="1" type="ORF">B5G17_04175</name>
</gene>